<proteinExistence type="predicted"/>
<organism evidence="1 2">
    <name type="scientific">Blastomyces percursus</name>
    <dbReference type="NCBI Taxonomy" id="1658174"/>
    <lineage>
        <taxon>Eukaryota</taxon>
        <taxon>Fungi</taxon>
        <taxon>Dikarya</taxon>
        <taxon>Ascomycota</taxon>
        <taxon>Pezizomycotina</taxon>
        <taxon>Eurotiomycetes</taxon>
        <taxon>Eurotiomycetidae</taxon>
        <taxon>Onygenales</taxon>
        <taxon>Ajellomycetaceae</taxon>
        <taxon>Blastomyces</taxon>
    </lineage>
</organism>
<dbReference type="EMBL" id="LGTZ01001829">
    <property type="protein sequence ID" value="OJD20523.1"/>
    <property type="molecule type" value="Genomic_DNA"/>
</dbReference>
<feature type="non-terminal residue" evidence="1">
    <location>
        <position position="129"/>
    </location>
</feature>
<name>A0A1J9QK21_9EURO</name>
<reference evidence="1 2" key="1">
    <citation type="submission" date="2015-08" db="EMBL/GenBank/DDBJ databases">
        <title>Emmonsia species relationships and genome sequence.</title>
        <authorList>
            <person name="Cuomo C.A."/>
            <person name="Schwartz I.S."/>
            <person name="Kenyon C."/>
            <person name="De Hoog G.S."/>
            <person name="Govender N.P."/>
            <person name="Botha A."/>
            <person name="Moreno L."/>
            <person name="De Vries M."/>
            <person name="Munoz J.F."/>
            <person name="Stielow J.B."/>
        </authorList>
    </citation>
    <scope>NUCLEOTIDE SEQUENCE [LARGE SCALE GENOMIC DNA]</scope>
    <source>
        <strain evidence="1 2">EI222</strain>
    </source>
</reference>
<comment type="caution">
    <text evidence="1">The sequence shown here is derived from an EMBL/GenBank/DDBJ whole genome shotgun (WGS) entry which is preliminary data.</text>
</comment>
<keyword evidence="2" id="KW-1185">Reference proteome</keyword>
<evidence type="ECO:0008006" key="3">
    <source>
        <dbReference type="Google" id="ProtNLM"/>
    </source>
</evidence>
<evidence type="ECO:0000313" key="2">
    <source>
        <dbReference type="Proteomes" id="UP000242791"/>
    </source>
</evidence>
<dbReference type="VEuPathDB" id="FungiDB:ACJ73_08142"/>
<dbReference type="AlphaFoldDB" id="A0A1J9QK21"/>
<protein>
    <recommendedName>
        <fullName evidence="3">Protein kinase domain-containing protein</fullName>
    </recommendedName>
</protein>
<dbReference type="Proteomes" id="UP000242791">
    <property type="component" value="Unassembled WGS sequence"/>
</dbReference>
<gene>
    <name evidence="1" type="ORF">ACJ73_08142</name>
</gene>
<accession>A0A1J9QK21</accession>
<dbReference type="STRING" id="1658174.A0A1J9QK21"/>
<evidence type="ECO:0000313" key="1">
    <source>
        <dbReference type="EMBL" id="OJD20523.1"/>
    </source>
</evidence>
<sequence>MVSPGLIAAGRSEPDTDLSVLWERRFAAKSLLYGSRWMSPIMPPSMLLNDHLMIRVTSQPSSDALLAFKHELEMQRLFEKDPMIRTLVDFIPEIEHGGPMMVLEAFTDSLWEARNARPFTAKEIKWIMK</sequence>